<accession>A0A7S4EA17</accession>
<proteinExistence type="predicted"/>
<reference evidence="1" key="1">
    <citation type="submission" date="2021-01" db="EMBL/GenBank/DDBJ databases">
        <authorList>
            <person name="Corre E."/>
            <person name="Pelletier E."/>
            <person name="Niang G."/>
            <person name="Scheremetjew M."/>
            <person name="Finn R."/>
            <person name="Kale V."/>
            <person name="Holt S."/>
            <person name="Cochrane G."/>
            <person name="Meng A."/>
            <person name="Brown T."/>
            <person name="Cohen L."/>
        </authorList>
    </citation>
    <scope>NUCLEOTIDE SEQUENCE</scope>
    <source>
        <strain evidence="1">CCMP1756</strain>
    </source>
</reference>
<evidence type="ECO:0000313" key="1">
    <source>
        <dbReference type="EMBL" id="CAE0699783.1"/>
    </source>
</evidence>
<gene>
    <name evidence="1" type="ORF">PCAL00307_LOCUS15219</name>
</gene>
<protein>
    <submittedName>
        <fullName evidence="1">Uncharacterized protein</fullName>
    </submittedName>
</protein>
<dbReference type="AlphaFoldDB" id="A0A7S4EA17"/>
<dbReference type="EMBL" id="HBIW01017656">
    <property type="protein sequence ID" value="CAE0699783.1"/>
    <property type="molecule type" value="Transcribed_RNA"/>
</dbReference>
<organism evidence="1">
    <name type="scientific">Pelagomonas calceolata</name>
    <dbReference type="NCBI Taxonomy" id="35677"/>
    <lineage>
        <taxon>Eukaryota</taxon>
        <taxon>Sar</taxon>
        <taxon>Stramenopiles</taxon>
        <taxon>Ochrophyta</taxon>
        <taxon>Pelagophyceae</taxon>
        <taxon>Pelagomonadales</taxon>
        <taxon>Pelagomonadaceae</taxon>
        <taxon>Pelagomonas</taxon>
    </lineage>
</organism>
<name>A0A7S4EA17_9STRA</name>
<sequence>MNSFTRCRPITSSLEKPVRFDALRFHTLTRPFESMPKIGAFAVSMRRAYSCSWAILAVMSWPMPTTPTTCFCSSLRVVALSSTCTRVPGFADDAPAVVAARRRVQQNLQHDAALGDERELEVRRLLAR</sequence>